<proteinExistence type="predicted"/>
<feature type="domain" description="Endonuclease/exonuclease/phosphatase" evidence="1">
    <location>
        <begin position="56"/>
        <end position="173"/>
    </location>
</feature>
<organism evidence="2 3">
    <name type="scientific">Solanum pinnatisectum</name>
    <name type="common">tansyleaf nightshade</name>
    <dbReference type="NCBI Taxonomy" id="50273"/>
    <lineage>
        <taxon>Eukaryota</taxon>
        <taxon>Viridiplantae</taxon>
        <taxon>Streptophyta</taxon>
        <taxon>Embryophyta</taxon>
        <taxon>Tracheophyta</taxon>
        <taxon>Spermatophyta</taxon>
        <taxon>Magnoliopsida</taxon>
        <taxon>eudicotyledons</taxon>
        <taxon>Gunneridae</taxon>
        <taxon>Pentapetalae</taxon>
        <taxon>asterids</taxon>
        <taxon>lamiids</taxon>
        <taxon>Solanales</taxon>
        <taxon>Solanaceae</taxon>
        <taxon>Solanoideae</taxon>
        <taxon>Solaneae</taxon>
        <taxon>Solanum</taxon>
    </lineage>
</organism>
<dbReference type="SUPFAM" id="SSF56219">
    <property type="entry name" value="DNase I-like"/>
    <property type="match status" value="1"/>
</dbReference>
<dbReference type="GO" id="GO:0003824">
    <property type="term" value="F:catalytic activity"/>
    <property type="evidence" value="ECO:0007669"/>
    <property type="project" value="InterPro"/>
</dbReference>
<dbReference type="PANTHER" id="PTHR33710:SF80">
    <property type="entry name" value="ENDONUCLEASE_EXONUCLEASE_PHOSPHATASE"/>
    <property type="match status" value="1"/>
</dbReference>
<dbReference type="AlphaFoldDB" id="A0AAV9KN71"/>
<dbReference type="InterPro" id="IPR036691">
    <property type="entry name" value="Endo/exonu/phosph_ase_sf"/>
</dbReference>
<reference evidence="2 3" key="1">
    <citation type="submission" date="2023-10" db="EMBL/GenBank/DDBJ databases">
        <title>Genome-Wide Identification Analysis in wild type Solanum Pinnatisectum Reveals Some Genes Defensing Phytophthora Infestans.</title>
        <authorList>
            <person name="Sun C."/>
        </authorList>
    </citation>
    <scope>NUCLEOTIDE SEQUENCE [LARGE SCALE GENOMIC DNA]</scope>
    <source>
        <strain evidence="2">LQN</strain>
        <tissue evidence="2">Leaf</tissue>
    </source>
</reference>
<dbReference type="Proteomes" id="UP001311915">
    <property type="component" value="Unassembled WGS sequence"/>
</dbReference>
<protein>
    <recommendedName>
        <fullName evidence="1">Endonuclease/exonuclease/phosphatase domain-containing protein</fullName>
    </recommendedName>
</protein>
<accession>A0AAV9KN71</accession>
<evidence type="ECO:0000313" key="2">
    <source>
        <dbReference type="EMBL" id="KAK4714105.1"/>
    </source>
</evidence>
<gene>
    <name evidence="2" type="ORF">R3W88_020012</name>
</gene>
<dbReference type="PANTHER" id="PTHR33710">
    <property type="entry name" value="BNAC02G09200D PROTEIN"/>
    <property type="match status" value="1"/>
</dbReference>
<dbReference type="Gene3D" id="3.60.10.10">
    <property type="entry name" value="Endonuclease/exonuclease/phosphatase"/>
    <property type="match status" value="1"/>
</dbReference>
<comment type="caution">
    <text evidence="2">The sequence shown here is derived from an EMBL/GenBank/DDBJ whole genome shotgun (WGS) entry which is preliminary data.</text>
</comment>
<dbReference type="EMBL" id="JAWPEI010000010">
    <property type="protein sequence ID" value="KAK4714105.1"/>
    <property type="molecule type" value="Genomic_DNA"/>
</dbReference>
<dbReference type="InterPro" id="IPR005135">
    <property type="entry name" value="Endo/exonuclease/phosphatase"/>
</dbReference>
<keyword evidence="3" id="KW-1185">Reference proteome</keyword>
<name>A0AAV9KN71_9SOLN</name>
<evidence type="ECO:0000259" key="1">
    <source>
        <dbReference type="Pfam" id="PF03372"/>
    </source>
</evidence>
<dbReference type="Pfam" id="PF03372">
    <property type="entry name" value="Exo_endo_phos"/>
    <property type="match status" value="1"/>
</dbReference>
<sequence>MDINIRNKEAAIDSPEFNLTNFPLLGSWPKKKKGDCRRLCGQITDIKSTSQSIHCLVNDINGTLVCFTTVIYASNSIEQRKELWAELALIKQGVDKPWIIAGDFNDVLYPNDRLYSTPISLAETHDFSNCLHTLQLNKLSWKGDYYTWSNKQLEADRIYSRIDRVFGNLEWMMTWGHVITKYDLPYFSNHSPILLKVADNQWTGKVPFRFFNIWAEHSTFMDKVAEIWHKHMAPGTMANIWAKLRALMQVLKVLNNEEFKNTTTKINTARQELIQV</sequence>
<evidence type="ECO:0000313" key="3">
    <source>
        <dbReference type="Proteomes" id="UP001311915"/>
    </source>
</evidence>